<sequence length="63" mass="7198">MTREQLLAELLVERYAPTRPEAVGGWAREPMRTDDSELTTARRRRELDAALEGYEDHRGRGAA</sequence>
<evidence type="ECO:0000313" key="2">
    <source>
        <dbReference type="Proteomes" id="UP000294739"/>
    </source>
</evidence>
<dbReference type="EMBL" id="SMKZ01000032">
    <property type="protein sequence ID" value="TDE03445.1"/>
    <property type="molecule type" value="Genomic_DNA"/>
</dbReference>
<evidence type="ECO:0000313" key="1">
    <source>
        <dbReference type="EMBL" id="TDE03445.1"/>
    </source>
</evidence>
<dbReference type="Proteomes" id="UP000294739">
    <property type="component" value="Unassembled WGS sequence"/>
</dbReference>
<dbReference type="RefSeq" id="WP_131898022.1">
    <property type="nucleotide sequence ID" value="NZ_SMKZ01000032.1"/>
</dbReference>
<protein>
    <submittedName>
        <fullName evidence="1">Uncharacterized protein</fullName>
    </submittedName>
</protein>
<proteinExistence type="predicted"/>
<organism evidence="1 2">
    <name type="scientific">Jiangella asiatica</name>
    <dbReference type="NCBI Taxonomy" id="2530372"/>
    <lineage>
        <taxon>Bacteria</taxon>
        <taxon>Bacillati</taxon>
        <taxon>Actinomycetota</taxon>
        <taxon>Actinomycetes</taxon>
        <taxon>Jiangellales</taxon>
        <taxon>Jiangellaceae</taxon>
        <taxon>Jiangella</taxon>
    </lineage>
</organism>
<dbReference type="AlphaFoldDB" id="A0A4R5CZQ6"/>
<accession>A0A4R5CZQ6</accession>
<keyword evidence="2" id="KW-1185">Reference proteome</keyword>
<dbReference type="InParanoid" id="A0A4R5CZQ6"/>
<reference evidence="1 2" key="1">
    <citation type="submission" date="2019-03" db="EMBL/GenBank/DDBJ databases">
        <title>Draft genome sequences of novel Actinobacteria.</title>
        <authorList>
            <person name="Sahin N."/>
            <person name="Ay H."/>
            <person name="Saygin H."/>
        </authorList>
    </citation>
    <scope>NUCLEOTIDE SEQUENCE [LARGE SCALE GENOMIC DNA]</scope>
    <source>
        <strain evidence="1 2">5K138</strain>
    </source>
</reference>
<gene>
    <name evidence="1" type="ORF">E1269_20625</name>
</gene>
<name>A0A4R5CZQ6_9ACTN</name>
<comment type="caution">
    <text evidence="1">The sequence shown here is derived from an EMBL/GenBank/DDBJ whole genome shotgun (WGS) entry which is preliminary data.</text>
</comment>